<accession>X0XIA7</accession>
<keyword evidence="2" id="KW-0946">Virion</keyword>
<feature type="non-terminal residue" evidence="4">
    <location>
        <position position="243"/>
    </location>
</feature>
<comment type="subcellular location">
    <subcellularLocation>
        <location evidence="1">Virion</location>
    </subcellularLocation>
</comment>
<protein>
    <recommendedName>
        <fullName evidence="3">Phage capsid-like C-terminal domain-containing protein</fullName>
    </recommendedName>
</protein>
<dbReference type="AlphaFoldDB" id="X0XIA7"/>
<proteinExistence type="predicted"/>
<evidence type="ECO:0000259" key="3">
    <source>
        <dbReference type="Pfam" id="PF05065"/>
    </source>
</evidence>
<sequence>PKGNLNMPVHSAGALSYFIGEGCPALPQKQGVGNIKFNAKKQVSMVLITDELLMDNSYSADQAFLEDMLNEMAVVINYTALYGTGTDYTPLGLFNNPGVVKTPFNSLINVAFPATVKGDIMKTDVPKMNLGGIWNGVLWSQFYNLTDGNGSFIYRDEMNMNKLVGDPFYMFNDIPVGTTGNNVTDYFYGDWSEFMVAEQSMFNVESSKEATITDSSGRNINLFQNGWTAIKVTSFYDFGIRHA</sequence>
<name>X0XIA7_9ZZZZ</name>
<dbReference type="NCBIfam" id="TIGR01554">
    <property type="entry name" value="major_cap_HK97"/>
    <property type="match status" value="1"/>
</dbReference>
<dbReference type="SUPFAM" id="SSF56563">
    <property type="entry name" value="Major capsid protein gp5"/>
    <property type="match status" value="1"/>
</dbReference>
<evidence type="ECO:0000256" key="2">
    <source>
        <dbReference type="ARBA" id="ARBA00022844"/>
    </source>
</evidence>
<feature type="non-terminal residue" evidence="4">
    <location>
        <position position="1"/>
    </location>
</feature>
<organism evidence="4">
    <name type="scientific">marine sediment metagenome</name>
    <dbReference type="NCBI Taxonomy" id="412755"/>
    <lineage>
        <taxon>unclassified sequences</taxon>
        <taxon>metagenomes</taxon>
        <taxon>ecological metagenomes</taxon>
    </lineage>
</organism>
<evidence type="ECO:0000313" key="4">
    <source>
        <dbReference type="EMBL" id="GAG35117.1"/>
    </source>
</evidence>
<gene>
    <name evidence="4" type="ORF">S01H1_72431</name>
</gene>
<evidence type="ECO:0000256" key="1">
    <source>
        <dbReference type="ARBA" id="ARBA00004328"/>
    </source>
</evidence>
<comment type="caution">
    <text evidence="4">The sequence shown here is derived from an EMBL/GenBank/DDBJ whole genome shotgun (WGS) entry which is preliminary data.</text>
</comment>
<reference evidence="4" key="1">
    <citation type="journal article" date="2014" name="Front. Microbiol.">
        <title>High frequency of phylogenetically diverse reductive dehalogenase-homologous genes in deep subseafloor sedimentary metagenomes.</title>
        <authorList>
            <person name="Kawai M."/>
            <person name="Futagami T."/>
            <person name="Toyoda A."/>
            <person name="Takaki Y."/>
            <person name="Nishi S."/>
            <person name="Hori S."/>
            <person name="Arai W."/>
            <person name="Tsubouchi T."/>
            <person name="Morono Y."/>
            <person name="Uchiyama I."/>
            <person name="Ito T."/>
            <person name="Fujiyama A."/>
            <person name="Inagaki F."/>
            <person name="Takami H."/>
        </authorList>
    </citation>
    <scope>NUCLEOTIDE SEQUENCE</scope>
    <source>
        <strain evidence="4">Expedition CK06-06</strain>
    </source>
</reference>
<dbReference type="EMBL" id="BARS01048306">
    <property type="protein sequence ID" value="GAG35117.1"/>
    <property type="molecule type" value="Genomic_DNA"/>
</dbReference>
<dbReference type="GO" id="GO:0044423">
    <property type="term" value="C:virion component"/>
    <property type="evidence" value="ECO:0007669"/>
    <property type="project" value="UniProtKB-KW"/>
</dbReference>
<dbReference type="Pfam" id="PF05065">
    <property type="entry name" value="Phage_capsid"/>
    <property type="match status" value="1"/>
</dbReference>
<dbReference type="Gene3D" id="3.30.2400.10">
    <property type="entry name" value="Major capsid protein gp5"/>
    <property type="match status" value="1"/>
</dbReference>
<feature type="domain" description="Phage capsid-like C-terminal" evidence="3">
    <location>
        <begin position="3"/>
        <end position="242"/>
    </location>
</feature>
<dbReference type="InterPro" id="IPR024455">
    <property type="entry name" value="Phage_capsid"/>
</dbReference>
<dbReference type="InterPro" id="IPR054612">
    <property type="entry name" value="Phage_capsid-like_C"/>
</dbReference>